<dbReference type="Proteomes" id="UP001374584">
    <property type="component" value="Unassembled WGS sequence"/>
</dbReference>
<accession>A0AAN9NI34</accession>
<protein>
    <submittedName>
        <fullName evidence="1">Uncharacterized protein</fullName>
    </submittedName>
</protein>
<name>A0AAN9NI34_PHACN</name>
<comment type="caution">
    <text evidence="1">The sequence shown here is derived from an EMBL/GenBank/DDBJ whole genome shotgun (WGS) entry which is preliminary data.</text>
</comment>
<proteinExistence type="predicted"/>
<dbReference type="EMBL" id="JAYMYR010000003">
    <property type="protein sequence ID" value="KAK7373381.1"/>
    <property type="molecule type" value="Genomic_DNA"/>
</dbReference>
<reference evidence="1 2" key="1">
    <citation type="submission" date="2024-01" db="EMBL/GenBank/DDBJ databases">
        <title>The genomes of 5 underutilized Papilionoideae crops provide insights into root nodulation and disease resistanc.</title>
        <authorList>
            <person name="Jiang F."/>
        </authorList>
    </citation>
    <scope>NUCLEOTIDE SEQUENCE [LARGE SCALE GENOMIC DNA]</scope>
    <source>
        <strain evidence="1">JINMINGXINNONG_FW02</strain>
        <tissue evidence="1">Leaves</tissue>
    </source>
</reference>
<dbReference type="AlphaFoldDB" id="A0AAN9NI34"/>
<evidence type="ECO:0000313" key="2">
    <source>
        <dbReference type="Proteomes" id="UP001374584"/>
    </source>
</evidence>
<gene>
    <name evidence="1" type="ORF">VNO80_06787</name>
</gene>
<organism evidence="1 2">
    <name type="scientific">Phaseolus coccineus</name>
    <name type="common">Scarlet runner bean</name>
    <name type="synonym">Phaseolus multiflorus</name>
    <dbReference type="NCBI Taxonomy" id="3886"/>
    <lineage>
        <taxon>Eukaryota</taxon>
        <taxon>Viridiplantae</taxon>
        <taxon>Streptophyta</taxon>
        <taxon>Embryophyta</taxon>
        <taxon>Tracheophyta</taxon>
        <taxon>Spermatophyta</taxon>
        <taxon>Magnoliopsida</taxon>
        <taxon>eudicotyledons</taxon>
        <taxon>Gunneridae</taxon>
        <taxon>Pentapetalae</taxon>
        <taxon>rosids</taxon>
        <taxon>fabids</taxon>
        <taxon>Fabales</taxon>
        <taxon>Fabaceae</taxon>
        <taxon>Papilionoideae</taxon>
        <taxon>50 kb inversion clade</taxon>
        <taxon>NPAAA clade</taxon>
        <taxon>indigoferoid/millettioid clade</taxon>
        <taxon>Phaseoleae</taxon>
        <taxon>Phaseolus</taxon>
    </lineage>
</organism>
<evidence type="ECO:0000313" key="1">
    <source>
        <dbReference type="EMBL" id="KAK7373381.1"/>
    </source>
</evidence>
<keyword evidence="2" id="KW-1185">Reference proteome</keyword>
<sequence>MAKSTTIAALEEVVLIPPPHLSPFINYDEEEAYIPDYAKTIKHLQGASQKEILPLSDVAKEDLEDP</sequence>